<evidence type="ECO:0000313" key="2">
    <source>
        <dbReference type="EMBL" id="MEF2112472.1"/>
    </source>
</evidence>
<feature type="coiled-coil region" evidence="1">
    <location>
        <begin position="96"/>
        <end position="123"/>
    </location>
</feature>
<accession>A0ABU7UM79</accession>
<proteinExistence type="predicted"/>
<dbReference type="EMBL" id="JAZHFS010000007">
    <property type="protein sequence ID" value="MEF2112472.1"/>
    <property type="molecule type" value="Genomic_DNA"/>
</dbReference>
<organism evidence="2 3">
    <name type="scientific">Clostridium frigoriphilum</name>
    <dbReference type="NCBI Taxonomy" id="443253"/>
    <lineage>
        <taxon>Bacteria</taxon>
        <taxon>Bacillati</taxon>
        <taxon>Bacillota</taxon>
        <taxon>Clostridia</taxon>
        <taxon>Eubacteriales</taxon>
        <taxon>Clostridiaceae</taxon>
        <taxon>Clostridium</taxon>
    </lineage>
</organism>
<keyword evidence="3" id="KW-1185">Reference proteome</keyword>
<evidence type="ECO:0000313" key="3">
    <source>
        <dbReference type="Proteomes" id="UP001498469"/>
    </source>
</evidence>
<name>A0ABU7UM79_9CLOT</name>
<dbReference type="RefSeq" id="WP_216250531.1">
    <property type="nucleotide sequence ID" value="NZ_JAZHFS010000007.1"/>
</dbReference>
<evidence type="ECO:0008006" key="4">
    <source>
        <dbReference type="Google" id="ProtNLM"/>
    </source>
</evidence>
<evidence type="ECO:0000256" key="1">
    <source>
        <dbReference type="SAM" id="Coils"/>
    </source>
</evidence>
<gene>
    <name evidence="2" type="ORF">SJI18_09140</name>
</gene>
<dbReference type="Proteomes" id="UP001498469">
    <property type="component" value="Unassembled WGS sequence"/>
</dbReference>
<keyword evidence="1" id="KW-0175">Coiled coil</keyword>
<sequence>MIIGNIKNPYINNISNQQLKKVLSNNNIITNAKKSSSEEIMKQKIRNMNSQLALSQNSEQQIEIGMSTLQEKEVGLDNIKDIGNQIKELSKQYASSDLSENDKSKIEKQADELLNNLGSLMNQKEENNIVGDKTIKINGSDGKTSVILSKSLNITLDFGKLDDTKPDNTDKTNNDKHFSNNVSVTTLLKNPSIIEERILNPVQKSIEKVDDAKSIVYSNFMKEYSSATSSIDGLFKIGGISAYAKDSKMLQQESIYIRMSALYSHPLNK</sequence>
<protein>
    <recommendedName>
        <fullName evidence="4">Flagellin</fullName>
    </recommendedName>
</protein>
<reference evidence="2 3" key="1">
    <citation type="submission" date="2023-11" db="EMBL/GenBank/DDBJ databases">
        <title>Draft genome sequence of a psychrophilic Clostridium strain from permafrost water brine.</title>
        <authorList>
            <person name="Shcherbakova V.A."/>
            <person name="Trubitsyn V.E."/>
            <person name="Zakharyuk A.G."/>
        </authorList>
    </citation>
    <scope>NUCLEOTIDE SEQUENCE [LARGE SCALE GENOMIC DNA]</scope>
    <source>
        <strain evidence="2 3">14F</strain>
    </source>
</reference>
<comment type="caution">
    <text evidence="2">The sequence shown here is derived from an EMBL/GenBank/DDBJ whole genome shotgun (WGS) entry which is preliminary data.</text>
</comment>